<reference evidence="3" key="2">
    <citation type="submission" date="2022-10" db="EMBL/GenBank/DDBJ databases">
        <authorList>
            <consortium name="ENA_rothamsted_submissions"/>
            <consortium name="culmorum"/>
            <person name="King R."/>
        </authorList>
    </citation>
    <scope>NUCLEOTIDE SEQUENCE</scope>
</reference>
<evidence type="ECO:0000313" key="4">
    <source>
        <dbReference type="Proteomes" id="UP001153714"/>
    </source>
</evidence>
<dbReference type="GO" id="GO:0000978">
    <property type="term" value="F:RNA polymerase II cis-regulatory region sequence-specific DNA binding"/>
    <property type="evidence" value="ECO:0007669"/>
    <property type="project" value="TreeGrafter"/>
</dbReference>
<feature type="domain" description="BZIP" evidence="2">
    <location>
        <begin position="363"/>
        <end position="410"/>
    </location>
</feature>
<dbReference type="Gene3D" id="1.20.5.170">
    <property type="match status" value="2"/>
</dbReference>
<protein>
    <recommendedName>
        <fullName evidence="2">BZIP domain-containing protein</fullName>
    </recommendedName>
</protein>
<evidence type="ECO:0000313" key="3">
    <source>
        <dbReference type="EMBL" id="CAG9788221.1"/>
    </source>
</evidence>
<evidence type="ECO:0000259" key="2">
    <source>
        <dbReference type="PROSITE" id="PS50217"/>
    </source>
</evidence>
<dbReference type="PANTHER" id="PTHR23334">
    <property type="entry name" value="CCAAT/ENHANCER BINDING PROTEIN"/>
    <property type="match status" value="1"/>
</dbReference>
<accession>A0A9N9R2T4</accession>
<dbReference type="PROSITE" id="PS50217">
    <property type="entry name" value="BZIP"/>
    <property type="match status" value="1"/>
</dbReference>
<dbReference type="AlphaFoldDB" id="A0A9N9R2T4"/>
<evidence type="ECO:0000256" key="1">
    <source>
        <dbReference type="SAM" id="MobiDB-lite"/>
    </source>
</evidence>
<dbReference type="Pfam" id="PF07716">
    <property type="entry name" value="bZIP_2"/>
    <property type="match status" value="2"/>
</dbReference>
<dbReference type="OrthoDB" id="6626600at2759"/>
<dbReference type="SUPFAM" id="SSF57959">
    <property type="entry name" value="Leucine zipper domain"/>
    <property type="match status" value="2"/>
</dbReference>
<organism evidence="3 4">
    <name type="scientific">Diatraea saccharalis</name>
    <name type="common">sugarcane borer</name>
    <dbReference type="NCBI Taxonomy" id="40085"/>
    <lineage>
        <taxon>Eukaryota</taxon>
        <taxon>Metazoa</taxon>
        <taxon>Ecdysozoa</taxon>
        <taxon>Arthropoda</taxon>
        <taxon>Hexapoda</taxon>
        <taxon>Insecta</taxon>
        <taxon>Pterygota</taxon>
        <taxon>Neoptera</taxon>
        <taxon>Endopterygota</taxon>
        <taxon>Lepidoptera</taxon>
        <taxon>Glossata</taxon>
        <taxon>Ditrysia</taxon>
        <taxon>Pyraloidea</taxon>
        <taxon>Crambidae</taxon>
        <taxon>Crambinae</taxon>
        <taxon>Diatraea</taxon>
    </lineage>
</organism>
<feature type="region of interest" description="Disordered" evidence="1">
    <location>
        <begin position="135"/>
        <end position="162"/>
    </location>
</feature>
<dbReference type="InterPro" id="IPR004827">
    <property type="entry name" value="bZIP"/>
</dbReference>
<dbReference type="InterPro" id="IPR046347">
    <property type="entry name" value="bZIP_sf"/>
</dbReference>
<dbReference type="GO" id="GO:0006351">
    <property type="term" value="P:DNA-templated transcription"/>
    <property type="evidence" value="ECO:0007669"/>
    <property type="project" value="InterPro"/>
</dbReference>
<dbReference type="PROSITE" id="PS00036">
    <property type="entry name" value="BZIP_BASIC"/>
    <property type="match status" value="2"/>
</dbReference>
<feature type="compositionally biased region" description="Basic and acidic residues" evidence="1">
    <location>
        <begin position="137"/>
        <end position="153"/>
    </location>
</feature>
<keyword evidence="4" id="KW-1185">Reference proteome</keyword>
<dbReference type="EMBL" id="OU893350">
    <property type="protein sequence ID" value="CAG9788221.1"/>
    <property type="molecule type" value="Genomic_DNA"/>
</dbReference>
<reference evidence="3" key="1">
    <citation type="submission" date="2021-12" db="EMBL/GenBank/DDBJ databases">
        <authorList>
            <person name="King R."/>
        </authorList>
    </citation>
    <scope>NUCLEOTIDE SEQUENCE</scope>
</reference>
<sequence length="422" mass="47436">MALWRPYVDEAALDLSKSAEKNINETPASKLSTAYLCNDTRYTVPASVLVSPVSSGDSASISSSYETITPSYSTNYAQESSLRIFSCASGSSLDMDTLNEDPNYKAFESTALKAMAEKNGGKILVDNPRMRRALHSKKQDSSTDAYRTQREKNNIAAKQSRDRRRMKEINLCLKLTYLKSEIASLQSKVALRVCSQYNEYITTMSLPTSNVDEPLDLSLSVIKRERTLPAYEILPSGSPNYNYGRPQHASPNTGIYYLSYADQALVPSAYVSQASVDNIAHWSPPLIYESEAINHFQRYKPFGSLPSAANPPEEYDVESLDNDIEYQAFERDALQAMAEKNGGSLLGTNPRMRRIVHTNQAADDNYRRQREKNNFAAKQSRDKRRLREVRLALKVTFLKKKRDELRAMLAAGVCGRCYCRSV</sequence>
<dbReference type="GO" id="GO:0000981">
    <property type="term" value="F:DNA-binding transcription factor activity, RNA polymerase II-specific"/>
    <property type="evidence" value="ECO:0007669"/>
    <property type="project" value="TreeGrafter"/>
</dbReference>
<gene>
    <name evidence="3" type="ORF">DIATSA_LOCUS6043</name>
</gene>
<dbReference type="Proteomes" id="UP001153714">
    <property type="component" value="Chromosome 19"/>
</dbReference>
<dbReference type="GO" id="GO:0005634">
    <property type="term" value="C:nucleus"/>
    <property type="evidence" value="ECO:0007669"/>
    <property type="project" value="UniProtKB-ARBA"/>
</dbReference>
<dbReference type="PANTHER" id="PTHR23334:SF20">
    <property type="entry name" value="BASIC LEUCINE ZIPPER 24"/>
    <property type="match status" value="1"/>
</dbReference>
<name>A0A9N9R2T4_9NEOP</name>
<proteinExistence type="predicted"/>
<dbReference type="InterPro" id="IPR031106">
    <property type="entry name" value="C/EBP"/>
</dbReference>